<gene>
    <name evidence="2" type="ORF">GCM10009745_05570</name>
</gene>
<dbReference type="Pfam" id="PF11716">
    <property type="entry name" value="MDMPI_N"/>
    <property type="match status" value="1"/>
</dbReference>
<feature type="domain" description="Mycothiol-dependent maleylpyruvate isomerase metal-binding" evidence="1">
    <location>
        <begin position="11"/>
        <end position="126"/>
    </location>
</feature>
<organism evidence="2 3">
    <name type="scientific">Kribbella yunnanensis</name>
    <dbReference type="NCBI Taxonomy" id="190194"/>
    <lineage>
        <taxon>Bacteria</taxon>
        <taxon>Bacillati</taxon>
        <taxon>Actinomycetota</taxon>
        <taxon>Actinomycetes</taxon>
        <taxon>Propionibacteriales</taxon>
        <taxon>Kribbellaceae</taxon>
        <taxon>Kribbella</taxon>
    </lineage>
</organism>
<dbReference type="RefSeq" id="WP_344144788.1">
    <property type="nucleotide sequence ID" value="NZ_BAAANF010000002.1"/>
</dbReference>
<comment type="caution">
    <text evidence="2">The sequence shown here is derived from an EMBL/GenBank/DDBJ whole genome shotgun (WGS) entry which is preliminary data.</text>
</comment>
<dbReference type="InterPro" id="IPR017520">
    <property type="entry name" value="CHP03086"/>
</dbReference>
<evidence type="ECO:0000313" key="3">
    <source>
        <dbReference type="Proteomes" id="UP001500280"/>
    </source>
</evidence>
<reference evidence="2 3" key="1">
    <citation type="journal article" date="2019" name="Int. J. Syst. Evol. Microbiol.">
        <title>The Global Catalogue of Microorganisms (GCM) 10K type strain sequencing project: providing services to taxonomists for standard genome sequencing and annotation.</title>
        <authorList>
            <consortium name="The Broad Institute Genomics Platform"/>
            <consortium name="The Broad Institute Genome Sequencing Center for Infectious Disease"/>
            <person name="Wu L."/>
            <person name="Ma J."/>
        </authorList>
    </citation>
    <scope>NUCLEOTIDE SEQUENCE [LARGE SCALE GENOMIC DNA]</scope>
    <source>
        <strain evidence="2 3">JCM 14307</strain>
    </source>
</reference>
<proteinExistence type="predicted"/>
<accession>A0ABN2G7H8</accession>
<dbReference type="InterPro" id="IPR017517">
    <property type="entry name" value="Maleyloyr_isom"/>
</dbReference>
<dbReference type="SUPFAM" id="SSF109854">
    <property type="entry name" value="DinB/YfiT-like putative metalloenzymes"/>
    <property type="match status" value="1"/>
</dbReference>
<dbReference type="EMBL" id="BAAANF010000002">
    <property type="protein sequence ID" value="GAA1666329.1"/>
    <property type="molecule type" value="Genomic_DNA"/>
</dbReference>
<dbReference type="NCBIfam" id="TIGR03086">
    <property type="entry name" value="TIGR03086 family metal-binding protein"/>
    <property type="match status" value="1"/>
</dbReference>
<dbReference type="NCBIfam" id="TIGR03083">
    <property type="entry name" value="maleylpyruvate isomerase family mycothiol-dependent enzyme"/>
    <property type="match status" value="1"/>
</dbReference>
<keyword evidence="3" id="KW-1185">Reference proteome</keyword>
<name>A0ABN2G7H8_9ACTN</name>
<evidence type="ECO:0000313" key="2">
    <source>
        <dbReference type="EMBL" id="GAA1666329.1"/>
    </source>
</evidence>
<protein>
    <submittedName>
        <fullName evidence="2">TIGR03086 family metal-binding protein</fullName>
    </submittedName>
</protein>
<sequence length="186" mass="19616">MEVVELHNRSVDGFVRLVAAVGDEQWSAVTPCADWDVRALVNHVVGEERWTAPLMAGQTIADVGSTLDGDLLGSDPAAAASEAGRAAQAAAALPATAVHLSYGDEDPAEYLRQLIADHLIHTWDLAAAIGADRSLDPELIGPVADWFADRAELYRSMGMVSAPIAGFTDPGDVLLGTFGRDPGWTP</sequence>
<dbReference type="Proteomes" id="UP001500280">
    <property type="component" value="Unassembled WGS sequence"/>
</dbReference>
<dbReference type="InterPro" id="IPR024344">
    <property type="entry name" value="MDMPI_metal-binding"/>
</dbReference>
<dbReference type="InterPro" id="IPR034660">
    <property type="entry name" value="DinB/YfiT-like"/>
</dbReference>
<dbReference type="Gene3D" id="1.20.120.450">
    <property type="entry name" value="dinb family like domain"/>
    <property type="match status" value="1"/>
</dbReference>
<evidence type="ECO:0000259" key="1">
    <source>
        <dbReference type="Pfam" id="PF11716"/>
    </source>
</evidence>